<evidence type="ECO:0000313" key="3">
    <source>
        <dbReference type="Proteomes" id="UP000484988"/>
    </source>
</evidence>
<dbReference type="EMBL" id="BLLG01000001">
    <property type="protein sequence ID" value="GFH34273.1"/>
    <property type="molecule type" value="Genomic_DNA"/>
</dbReference>
<organism evidence="2 3">
    <name type="scientific">Streptomyces pacificus</name>
    <dbReference type="NCBI Taxonomy" id="2705029"/>
    <lineage>
        <taxon>Bacteria</taxon>
        <taxon>Bacillati</taxon>
        <taxon>Actinomycetota</taxon>
        <taxon>Actinomycetes</taxon>
        <taxon>Kitasatosporales</taxon>
        <taxon>Streptomycetaceae</taxon>
        <taxon>Streptomyces</taxon>
    </lineage>
</organism>
<reference evidence="2 3" key="1">
    <citation type="submission" date="2020-02" db="EMBL/GenBank/DDBJ databases">
        <title>Whole Genome Shotgun Sequence of Streptomyces sp. strain CWH03.</title>
        <authorList>
            <person name="Dohra H."/>
            <person name="Kodani S."/>
            <person name="Yamamura H."/>
        </authorList>
    </citation>
    <scope>NUCLEOTIDE SEQUENCE [LARGE SCALE GENOMIC DNA]</scope>
    <source>
        <strain evidence="2 3">CWH03</strain>
    </source>
</reference>
<accession>A0A6A0APQ4</accession>
<dbReference type="RefSeq" id="WP_254076500.1">
    <property type="nucleotide sequence ID" value="NZ_BLLG01000001.1"/>
</dbReference>
<protein>
    <submittedName>
        <fullName evidence="2">Uncharacterized protein</fullName>
    </submittedName>
</protein>
<gene>
    <name evidence="2" type="ORF">SCWH03_04870</name>
</gene>
<evidence type="ECO:0000256" key="1">
    <source>
        <dbReference type="SAM" id="MobiDB-lite"/>
    </source>
</evidence>
<comment type="caution">
    <text evidence="2">The sequence shown here is derived from an EMBL/GenBank/DDBJ whole genome shotgun (WGS) entry which is preliminary data.</text>
</comment>
<feature type="region of interest" description="Disordered" evidence="1">
    <location>
        <begin position="146"/>
        <end position="189"/>
    </location>
</feature>
<keyword evidence="3" id="KW-1185">Reference proteome</keyword>
<sequence>MTTTTVYGTWCSRVSSYSTSPDADVLDYIRGGDTDWRTRLDQSGALAQIQGAYRAAIDAVLPPDISLCGDEFVGPAVPEQGEFDGYPVDDDGRLDFAAMVEEIDLEPIVERYEPLTLEEIGRVEMGSQAEDPAKAASKMMSRLKVKPAYGYHPHPDSGRPQALYRAGDVRDALAQRPGRGTRTDLKAAE</sequence>
<proteinExistence type="predicted"/>
<name>A0A6A0APQ4_9ACTN</name>
<evidence type="ECO:0000313" key="2">
    <source>
        <dbReference type="EMBL" id="GFH34273.1"/>
    </source>
</evidence>
<dbReference type="Proteomes" id="UP000484988">
    <property type="component" value="Unassembled WGS sequence"/>
</dbReference>
<dbReference type="AlphaFoldDB" id="A0A6A0APQ4"/>